<keyword evidence="3 9" id="KW-0274">FAD</keyword>
<evidence type="ECO:0000259" key="12">
    <source>
        <dbReference type="Pfam" id="PF02852"/>
    </source>
</evidence>
<evidence type="ECO:0000256" key="3">
    <source>
        <dbReference type="ARBA" id="ARBA00022827"/>
    </source>
</evidence>
<keyword evidence="9" id="KW-0547">Nucleotide-binding</keyword>
<evidence type="ECO:0000256" key="2">
    <source>
        <dbReference type="ARBA" id="ARBA00022630"/>
    </source>
</evidence>
<evidence type="ECO:0000313" key="14">
    <source>
        <dbReference type="EMBL" id="PZW26395.1"/>
    </source>
</evidence>
<dbReference type="PRINTS" id="PR00368">
    <property type="entry name" value="FADPNR"/>
</dbReference>
<dbReference type="PANTHER" id="PTHR22912">
    <property type="entry name" value="DISULFIDE OXIDOREDUCTASE"/>
    <property type="match status" value="1"/>
</dbReference>
<keyword evidence="4 11" id="KW-0560">Oxidoreductase</keyword>
<sequence>MVVGDVTTAVDVLILGAGPAGYAAAIRAAQLGRKVTLVEPGPVGGTCLNRGCIPLKALLEASERYARTGIEELAQFGISAETVSFDWSKMQAWKQGVIERLSNGVRRLLTGNQVELVQGIGWFLNEKEVRVEGEHGSLRFAFEHCVIATGAGAPLLPTDVLTPEQALKLDTLPEQVTIAGNDYIALELATALARLGVTVELAVPGERLLPEVEPAAVRLLQTGLRKLKIRVKTGVVVEQLKARPLVVCKEVRPATAGLRLDVAGVQVDEQGGIKVDSMMRTSNPAVYAAGDCLGSHALAAVALKQGKVAAEVLSGMRVQFAPMVVPQVVQGWPELAAAGLTAEAATRAGYQVKTGRFPLAANGRALTLGADLGAVFVVADAEHETVLGGTVVGPRAADLLASLTLAIEMGATLTDLTEILYAHPALSEAVLEGAENALARAIHVLNKP</sequence>
<evidence type="ECO:0000256" key="7">
    <source>
        <dbReference type="ARBA" id="ARBA00023284"/>
    </source>
</evidence>
<dbReference type="GO" id="GO:0004148">
    <property type="term" value="F:dihydrolipoyl dehydrogenase (NADH) activity"/>
    <property type="evidence" value="ECO:0007669"/>
    <property type="project" value="TreeGrafter"/>
</dbReference>
<evidence type="ECO:0000259" key="13">
    <source>
        <dbReference type="Pfam" id="PF07992"/>
    </source>
</evidence>
<dbReference type="SUPFAM" id="SSF51905">
    <property type="entry name" value="FAD/NAD(P)-binding domain"/>
    <property type="match status" value="1"/>
</dbReference>
<evidence type="ECO:0000256" key="1">
    <source>
        <dbReference type="ARBA" id="ARBA00007532"/>
    </source>
</evidence>
<name>A0A326U3Z9_THEHA</name>
<dbReference type="RefSeq" id="WP_111324313.1">
    <property type="nucleotide sequence ID" value="NZ_BIFX01000001.1"/>
</dbReference>
<evidence type="ECO:0000256" key="11">
    <source>
        <dbReference type="RuleBase" id="RU003691"/>
    </source>
</evidence>
<evidence type="ECO:0000256" key="5">
    <source>
        <dbReference type="ARBA" id="ARBA00023027"/>
    </source>
</evidence>
<keyword evidence="15" id="KW-1185">Reference proteome</keyword>
<keyword evidence="6" id="KW-1015">Disulfide bond</keyword>
<dbReference type="Gene3D" id="3.50.50.60">
    <property type="entry name" value="FAD/NAD(P)-binding domain"/>
    <property type="match status" value="4"/>
</dbReference>
<evidence type="ECO:0000256" key="8">
    <source>
        <dbReference type="PIRSR" id="PIRSR000350-2"/>
    </source>
</evidence>
<feature type="domain" description="FAD/NAD(P)-binding" evidence="13">
    <location>
        <begin position="11"/>
        <end position="306"/>
    </location>
</feature>
<dbReference type="InterPro" id="IPR036188">
    <property type="entry name" value="FAD/NAD-bd_sf"/>
</dbReference>
<feature type="active site" description="Proton acceptor" evidence="8">
    <location>
        <position position="423"/>
    </location>
</feature>
<dbReference type="FunFam" id="3.30.390.30:FF:000001">
    <property type="entry name" value="Dihydrolipoyl dehydrogenase"/>
    <property type="match status" value="1"/>
</dbReference>
<dbReference type="InterPro" id="IPR023753">
    <property type="entry name" value="FAD/NAD-binding_dom"/>
</dbReference>
<dbReference type="SUPFAM" id="SSF55424">
    <property type="entry name" value="FAD/NAD-linked reductases, dimerisation (C-terminal) domain"/>
    <property type="match status" value="1"/>
</dbReference>
<keyword evidence="5 9" id="KW-0520">NAD</keyword>
<comment type="caution">
    <text evidence="14">The sequence shown here is derived from an EMBL/GenBank/DDBJ whole genome shotgun (WGS) entry which is preliminary data.</text>
</comment>
<dbReference type="PANTHER" id="PTHR22912:SF151">
    <property type="entry name" value="DIHYDROLIPOYL DEHYDROGENASE, MITOCHONDRIAL"/>
    <property type="match status" value="1"/>
</dbReference>
<organism evidence="14 15">
    <name type="scientific">Thermosporothrix hazakensis</name>
    <dbReference type="NCBI Taxonomy" id="644383"/>
    <lineage>
        <taxon>Bacteria</taxon>
        <taxon>Bacillati</taxon>
        <taxon>Chloroflexota</taxon>
        <taxon>Ktedonobacteria</taxon>
        <taxon>Ktedonobacterales</taxon>
        <taxon>Thermosporotrichaceae</taxon>
        <taxon>Thermosporothrix</taxon>
    </lineage>
</organism>
<comment type="cofactor">
    <cofactor evidence="9">
        <name>FAD</name>
        <dbReference type="ChEBI" id="CHEBI:57692"/>
    </cofactor>
    <text evidence="9">Binds 1 FAD per subunit.</text>
</comment>
<dbReference type="Proteomes" id="UP000248806">
    <property type="component" value="Unassembled WGS sequence"/>
</dbReference>
<dbReference type="PROSITE" id="PS00076">
    <property type="entry name" value="PYRIDINE_REDOX_1"/>
    <property type="match status" value="1"/>
</dbReference>
<dbReference type="GO" id="GO:0006103">
    <property type="term" value="P:2-oxoglutarate metabolic process"/>
    <property type="evidence" value="ECO:0007669"/>
    <property type="project" value="TreeGrafter"/>
</dbReference>
<comment type="similarity">
    <text evidence="1 11">Belongs to the class-I pyridine nucleotide-disulfide oxidoreductase family.</text>
</comment>
<dbReference type="Pfam" id="PF07992">
    <property type="entry name" value="Pyr_redox_2"/>
    <property type="match status" value="1"/>
</dbReference>
<proteinExistence type="inferred from homology"/>
<feature type="binding site" evidence="9">
    <location>
        <position position="56"/>
    </location>
    <ligand>
        <name>FAD</name>
        <dbReference type="ChEBI" id="CHEBI:57692"/>
    </ligand>
</feature>
<feature type="binding site" evidence="9">
    <location>
        <begin position="180"/>
        <end position="187"/>
    </location>
    <ligand>
        <name>NAD(+)</name>
        <dbReference type="ChEBI" id="CHEBI:57540"/>
    </ligand>
</feature>
<dbReference type="InterPro" id="IPR004099">
    <property type="entry name" value="Pyr_nucl-diS_OxRdtase_dimer"/>
</dbReference>
<dbReference type="InterPro" id="IPR001100">
    <property type="entry name" value="Pyr_nuc-diS_OxRdtase"/>
</dbReference>
<feature type="binding site" evidence="9">
    <location>
        <position position="291"/>
    </location>
    <ligand>
        <name>FAD</name>
        <dbReference type="ChEBI" id="CHEBI:57692"/>
    </ligand>
</feature>
<dbReference type="PRINTS" id="PR00411">
    <property type="entry name" value="PNDRDTASEI"/>
</dbReference>
<protein>
    <submittedName>
        <fullName evidence="14">Dihydrolipoamide dehydrogenase</fullName>
    </submittedName>
</protein>
<dbReference type="InterPro" id="IPR016156">
    <property type="entry name" value="FAD/NAD-linked_Rdtase_dimer_sf"/>
</dbReference>
<feature type="binding site" evidence="9">
    <location>
        <position position="121"/>
    </location>
    <ligand>
        <name>FAD</name>
        <dbReference type="ChEBI" id="CHEBI:57692"/>
    </ligand>
</feature>
<dbReference type="Pfam" id="PF02852">
    <property type="entry name" value="Pyr_redox_dim"/>
    <property type="match status" value="1"/>
</dbReference>
<evidence type="ECO:0000256" key="10">
    <source>
        <dbReference type="PIRSR" id="PIRSR000350-4"/>
    </source>
</evidence>
<dbReference type="InterPro" id="IPR012999">
    <property type="entry name" value="Pyr_OxRdtase_I_AS"/>
</dbReference>
<evidence type="ECO:0000313" key="15">
    <source>
        <dbReference type="Proteomes" id="UP000248806"/>
    </source>
</evidence>
<feature type="domain" description="Pyridine nucleotide-disulphide oxidoreductase dimerisation" evidence="12">
    <location>
        <begin position="325"/>
        <end position="432"/>
    </location>
</feature>
<dbReference type="Gene3D" id="3.30.390.30">
    <property type="match status" value="1"/>
</dbReference>
<keyword evidence="2 11" id="KW-0285">Flavoprotein</keyword>
<dbReference type="EMBL" id="QKUF01000015">
    <property type="protein sequence ID" value="PZW26395.1"/>
    <property type="molecule type" value="Genomic_DNA"/>
</dbReference>
<evidence type="ECO:0000256" key="6">
    <source>
        <dbReference type="ARBA" id="ARBA00023157"/>
    </source>
</evidence>
<feature type="disulfide bond" description="Redox-active" evidence="10">
    <location>
        <begin position="47"/>
        <end position="52"/>
    </location>
</feature>
<dbReference type="AlphaFoldDB" id="A0A326U3Z9"/>
<evidence type="ECO:0000256" key="4">
    <source>
        <dbReference type="ARBA" id="ARBA00023002"/>
    </source>
</evidence>
<reference evidence="14 15" key="1">
    <citation type="submission" date="2018-06" db="EMBL/GenBank/DDBJ databases">
        <title>Genomic Encyclopedia of Archaeal and Bacterial Type Strains, Phase II (KMG-II): from individual species to whole genera.</title>
        <authorList>
            <person name="Goeker M."/>
        </authorList>
    </citation>
    <scope>NUCLEOTIDE SEQUENCE [LARGE SCALE GENOMIC DNA]</scope>
    <source>
        <strain evidence="14 15">ATCC BAA-1881</strain>
    </source>
</reference>
<dbReference type="GO" id="GO:0050660">
    <property type="term" value="F:flavin adenine dinucleotide binding"/>
    <property type="evidence" value="ECO:0007669"/>
    <property type="project" value="TreeGrafter"/>
</dbReference>
<dbReference type="OrthoDB" id="9800167at2"/>
<evidence type="ECO:0000256" key="9">
    <source>
        <dbReference type="PIRSR" id="PIRSR000350-3"/>
    </source>
</evidence>
<dbReference type="InterPro" id="IPR050151">
    <property type="entry name" value="Class-I_Pyr_Nuc-Dis_Oxidored"/>
</dbReference>
<dbReference type="PIRSF" id="PIRSF000350">
    <property type="entry name" value="Mercury_reductase_MerA"/>
    <property type="match status" value="1"/>
</dbReference>
<accession>A0A326U3Z9</accession>
<keyword evidence="7 11" id="KW-0676">Redox-active center</keyword>
<gene>
    <name evidence="14" type="ORF">EI42_03976</name>
</gene>